<evidence type="ECO:0000256" key="6">
    <source>
        <dbReference type="ARBA" id="ARBA00034617"/>
    </source>
</evidence>
<dbReference type="InterPro" id="IPR027417">
    <property type="entry name" value="P-loop_NTPase"/>
</dbReference>
<proteinExistence type="predicted"/>
<keyword evidence="1" id="KW-0547">Nucleotide-binding</keyword>
<dbReference type="PANTHER" id="PTHR11070">
    <property type="entry name" value="UVRD / RECB / PCRA DNA HELICASE FAMILY MEMBER"/>
    <property type="match status" value="1"/>
</dbReference>
<dbReference type="RefSeq" id="WP_353302961.1">
    <property type="nucleotide sequence ID" value="NZ_BAABWN010000006.1"/>
</dbReference>
<dbReference type="Pfam" id="PF13361">
    <property type="entry name" value="UvrD_C"/>
    <property type="match status" value="1"/>
</dbReference>
<evidence type="ECO:0000256" key="8">
    <source>
        <dbReference type="ARBA" id="ARBA00048988"/>
    </source>
</evidence>
<comment type="catalytic activity">
    <reaction evidence="8">
        <text>ATP + H2O = ADP + phosphate + H(+)</text>
        <dbReference type="Rhea" id="RHEA:13065"/>
        <dbReference type="ChEBI" id="CHEBI:15377"/>
        <dbReference type="ChEBI" id="CHEBI:15378"/>
        <dbReference type="ChEBI" id="CHEBI:30616"/>
        <dbReference type="ChEBI" id="CHEBI:43474"/>
        <dbReference type="ChEBI" id="CHEBI:456216"/>
        <dbReference type="EC" id="5.6.2.4"/>
    </reaction>
</comment>
<dbReference type="InterPro" id="IPR000212">
    <property type="entry name" value="DNA_helicase_UvrD/REP"/>
</dbReference>
<name>A0ABQ0A9H1_9GAMM</name>
<evidence type="ECO:0000313" key="12">
    <source>
        <dbReference type="Proteomes" id="UP001465153"/>
    </source>
</evidence>
<evidence type="ECO:0000259" key="10">
    <source>
        <dbReference type="Pfam" id="PF13361"/>
    </source>
</evidence>
<feature type="domain" description="UvrD-like helicase C-terminal" evidence="10">
    <location>
        <begin position="552"/>
        <end position="635"/>
    </location>
</feature>
<evidence type="ECO:0000256" key="2">
    <source>
        <dbReference type="ARBA" id="ARBA00022801"/>
    </source>
</evidence>
<dbReference type="EC" id="5.6.2.4" evidence="7"/>
<evidence type="ECO:0000256" key="3">
    <source>
        <dbReference type="ARBA" id="ARBA00022806"/>
    </source>
</evidence>
<dbReference type="EMBL" id="BAABWN010000006">
    <property type="protein sequence ID" value="GAA6168296.1"/>
    <property type="molecule type" value="Genomic_DNA"/>
</dbReference>
<keyword evidence="12" id="KW-1185">Reference proteome</keyword>
<evidence type="ECO:0000256" key="7">
    <source>
        <dbReference type="ARBA" id="ARBA00034808"/>
    </source>
</evidence>
<comment type="catalytic activity">
    <reaction evidence="6">
        <text>Couples ATP hydrolysis with the unwinding of duplex DNA by translocating in the 3'-5' direction.</text>
        <dbReference type="EC" id="5.6.2.4"/>
    </reaction>
</comment>
<evidence type="ECO:0000259" key="9">
    <source>
        <dbReference type="Pfam" id="PF00580"/>
    </source>
</evidence>
<keyword evidence="4" id="KW-0067">ATP-binding</keyword>
<feature type="domain" description="UvrD-like helicase ATP-binding" evidence="9">
    <location>
        <begin position="201"/>
        <end position="430"/>
    </location>
</feature>
<sequence>MAKLMDSLTSFDHSVRRKYKKVFEKLSDDYIIRTPVLESTSISNVIIEGPNQSWLLIGNHPAPPELEELEKYLALNDTLRSNKYNTLRYLAVCKEDESLFSTVNYSEYDVHIVAQTEFWENGETLINTLLCQFSDEAHHWLKKAIVTETVINASCTTRRAVTARDNSAQLDHFFLDYDQELATKYDMWDDAHSHELEESFSVRLINGVAGCGKTLILINRAILYCKKYPEKQTLLLIHNTPIIKDITFKFEAHLDGQPRNLTICTFHKYARAQQAKLTRWLNAIFGNKELEPFKNRIFSDSSKAYKALTISDDQLWSELEFINEFLIKDKGHYLEYDRHGRGFSLSKSQREHVWELYETTCNIMSSPQTGYLPSLYIRNLCLNKNDDMEFDAYDHILIDEAQFFAPSWLELVKKSINPKGQLFICADPNQGFLKRHLSWKSIGLNVRGRTKKLNYSYRTTYEIMVAANALLAYFKDDSEDFIQPDLSRMTRGQKPQIIYSDSTQDEQQRFLNELTACVKQHQVPPEQIIVLCNESVSPWTTKRIIEHRLGPNTALNYNDSKESSNQRGKIRIMTINSCTGIEAGVIFVLGVGGLLDKVNNIDLNEEEKAEIYQESTRKLYVAMTRAGQRLVLFSTQKLPASVEKHAHIDGTHVSV</sequence>
<evidence type="ECO:0000313" key="11">
    <source>
        <dbReference type="EMBL" id="GAA6168296.1"/>
    </source>
</evidence>
<dbReference type="InterPro" id="IPR014017">
    <property type="entry name" value="DNA_helicase_UvrD-like_C"/>
</dbReference>
<organism evidence="11 12">
    <name type="scientific">Sessilibacter corallicola</name>
    <dbReference type="NCBI Taxonomy" id="2904075"/>
    <lineage>
        <taxon>Bacteria</taxon>
        <taxon>Pseudomonadati</taxon>
        <taxon>Pseudomonadota</taxon>
        <taxon>Gammaproteobacteria</taxon>
        <taxon>Cellvibrionales</taxon>
        <taxon>Cellvibrionaceae</taxon>
        <taxon>Sessilibacter</taxon>
    </lineage>
</organism>
<dbReference type="Pfam" id="PF00580">
    <property type="entry name" value="UvrD-helicase"/>
    <property type="match status" value="1"/>
</dbReference>
<comment type="caution">
    <text evidence="11">The sequence shown here is derived from an EMBL/GenBank/DDBJ whole genome shotgun (WGS) entry which is preliminary data.</text>
</comment>
<evidence type="ECO:0000256" key="1">
    <source>
        <dbReference type="ARBA" id="ARBA00022741"/>
    </source>
</evidence>
<gene>
    <name evidence="11" type="ORF">NBRC116591_21070</name>
</gene>
<keyword evidence="2" id="KW-0378">Hydrolase</keyword>
<keyword evidence="3" id="KW-0347">Helicase</keyword>
<dbReference type="InterPro" id="IPR014016">
    <property type="entry name" value="UvrD-like_ATP-bd"/>
</dbReference>
<reference evidence="11 12" key="1">
    <citation type="submission" date="2024-04" db="EMBL/GenBank/DDBJ databases">
        <title>Draft genome sequence of Sessilibacter corallicola NBRC 116591.</title>
        <authorList>
            <person name="Miyakawa T."/>
            <person name="Kusuya Y."/>
            <person name="Miura T."/>
        </authorList>
    </citation>
    <scope>NUCLEOTIDE SEQUENCE [LARGE SCALE GENOMIC DNA]</scope>
    <source>
        <strain evidence="11 12">KU-00831-HH</strain>
    </source>
</reference>
<dbReference type="Proteomes" id="UP001465153">
    <property type="component" value="Unassembled WGS sequence"/>
</dbReference>
<accession>A0ABQ0A9H1</accession>
<keyword evidence="5" id="KW-0413">Isomerase</keyword>
<dbReference type="PANTHER" id="PTHR11070:SF45">
    <property type="entry name" value="DNA 3'-5' HELICASE"/>
    <property type="match status" value="1"/>
</dbReference>
<dbReference type="SUPFAM" id="SSF52540">
    <property type="entry name" value="P-loop containing nucleoside triphosphate hydrolases"/>
    <property type="match status" value="1"/>
</dbReference>
<evidence type="ECO:0000256" key="5">
    <source>
        <dbReference type="ARBA" id="ARBA00023235"/>
    </source>
</evidence>
<dbReference type="Gene3D" id="3.40.50.300">
    <property type="entry name" value="P-loop containing nucleotide triphosphate hydrolases"/>
    <property type="match status" value="2"/>
</dbReference>
<protein>
    <recommendedName>
        <fullName evidence="7">DNA 3'-5' helicase</fullName>
        <ecNumber evidence="7">5.6.2.4</ecNumber>
    </recommendedName>
</protein>
<evidence type="ECO:0000256" key="4">
    <source>
        <dbReference type="ARBA" id="ARBA00022840"/>
    </source>
</evidence>